<dbReference type="PANTHER" id="PTHR47959">
    <property type="entry name" value="ATP-DEPENDENT RNA HELICASE RHLE-RELATED"/>
    <property type="match status" value="1"/>
</dbReference>
<evidence type="ECO:0000256" key="5">
    <source>
        <dbReference type="ARBA" id="ARBA00022840"/>
    </source>
</evidence>
<dbReference type="PANTHER" id="PTHR47959:SF1">
    <property type="entry name" value="ATP-DEPENDENT RNA HELICASE DBPA"/>
    <property type="match status" value="1"/>
</dbReference>
<dbReference type="CDD" id="cd18787">
    <property type="entry name" value="SF2_C_DEAD"/>
    <property type="match status" value="1"/>
</dbReference>
<dbReference type="PROSITE" id="PS51195">
    <property type="entry name" value="Q_MOTIF"/>
    <property type="match status" value="1"/>
</dbReference>
<evidence type="ECO:0000256" key="4">
    <source>
        <dbReference type="ARBA" id="ARBA00022806"/>
    </source>
</evidence>
<accession>A0A1I7ZTK7</accession>
<sequence length="620" mass="68930">MNEKHQNSKEERPYHGARTISPSRDREEIAVASVRHRSISDSSDDDSIVFDPPRVPQLLTLKSPPLVSQPWNTKRESCEGSTLSMQQPNLGGKGTGLASPPLVPQPLNSKRECEGSALPVQQPNLRGKGTGMAASHHFSETNRIHQGERFSEIMEHNCLAIRGGDGSSDVCRTFQEAKLPPTLLKNLKNLGIVSPTPIQRATLSLITRKFMFDIIAQAETGSGKTAAYLLPIIAIIDKLKSNSARAFNSPYAIVLVPTRELACQVSNDASKFLKDMNVTVAAAYGQMDIKHARKDFRAGCDILVATPGRLLQFLGIGYLPPPYGLHVKLDNLKFTVVDEGDYFLSATSSEFETLIKKLMEISKRLYVFSATFDEYVVSQFRAYMNTEPFEVFGRDGTGTISFEWRLLQRQEKLNTLLGEIRMIREIEGGTLPKIVIFANTKSRCQFLAFFLASYDLNPLLLIGEATQSIRETQLNNFASGMQSILVCTDLAARGLNMRDIKYVLNYDFPSTSIDTFTHRVGRTGRNGNEGHAITFFEDGCDNASAYEIIKMMARMGKQAPEFLYRYAGKDPSTDLCPDDVMTQPLNTTAPLVINGSNMIYSDRPEPLAVNGSNMMRRIYC</sequence>
<evidence type="ECO:0000313" key="11">
    <source>
        <dbReference type="Proteomes" id="UP000095287"/>
    </source>
</evidence>
<dbReference type="GO" id="GO:0003676">
    <property type="term" value="F:nucleic acid binding"/>
    <property type="evidence" value="ECO:0007669"/>
    <property type="project" value="InterPro"/>
</dbReference>
<keyword evidence="3" id="KW-0378">Hydrolase</keyword>
<dbReference type="Pfam" id="PF00271">
    <property type="entry name" value="Helicase_C"/>
    <property type="match status" value="1"/>
</dbReference>
<evidence type="ECO:0000256" key="1">
    <source>
        <dbReference type="ARBA" id="ARBA00012552"/>
    </source>
</evidence>
<feature type="domain" description="DEAD-box RNA helicase Q" evidence="10">
    <location>
        <begin position="172"/>
        <end position="200"/>
    </location>
</feature>
<reference evidence="12" key="1">
    <citation type="submission" date="2016-11" db="UniProtKB">
        <authorList>
            <consortium name="WormBaseParasite"/>
        </authorList>
    </citation>
    <scope>IDENTIFICATION</scope>
</reference>
<feature type="domain" description="Helicase C-terminal" evidence="9">
    <location>
        <begin position="418"/>
        <end position="567"/>
    </location>
</feature>
<evidence type="ECO:0000256" key="6">
    <source>
        <dbReference type="PROSITE-ProRule" id="PRU00552"/>
    </source>
</evidence>
<dbReference type="GO" id="GO:0003724">
    <property type="term" value="F:RNA helicase activity"/>
    <property type="evidence" value="ECO:0007669"/>
    <property type="project" value="UniProtKB-EC"/>
</dbReference>
<evidence type="ECO:0000259" key="8">
    <source>
        <dbReference type="PROSITE" id="PS51192"/>
    </source>
</evidence>
<dbReference type="InterPro" id="IPR014014">
    <property type="entry name" value="RNA_helicase_DEAD_Q_motif"/>
</dbReference>
<protein>
    <recommendedName>
        <fullName evidence="1">RNA helicase</fullName>
        <ecNumber evidence="1">3.6.4.13</ecNumber>
    </recommendedName>
</protein>
<proteinExistence type="predicted"/>
<organism evidence="11 12">
    <name type="scientific">Steinernema glaseri</name>
    <dbReference type="NCBI Taxonomy" id="37863"/>
    <lineage>
        <taxon>Eukaryota</taxon>
        <taxon>Metazoa</taxon>
        <taxon>Ecdysozoa</taxon>
        <taxon>Nematoda</taxon>
        <taxon>Chromadorea</taxon>
        <taxon>Rhabditida</taxon>
        <taxon>Tylenchina</taxon>
        <taxon>Panagrolaimomorpha</taxon>
        <taxon>Strongyloidoidea</taxon>
        <taxon>Steinernematidae</taxon>
        <taxon>Steinernema</taxon>
    </lineage>
</organism>
<dbReference type="InterPro" id="IPR001650">
    <property type="entry name" value="Helicase_C-like"/>
</dbReference>
<name>A0A1I7ZTK7_9BILA</name>
<feature type="region of interest" description="Disordered" evidence="7">
    <location>
        <begin position="1"/>
        <end position="49"/>
    </location>
</feature>
<feature type="compositionally biased region" description="Basic and acidic residues" evidence="7">
    <location>
        <begin position="1"/>
        <end position="14"/>
    </location>
</feature>
<dbReference type="Proteomes" id="UP000095287">
    <property type="component" value="Unplaced"/>
</dbReference>
<dbReference type="InterPro" id="IPR011545">
    <property type="entry name" value="DEAD/DEAH_box_helicase_dom"/>
</dbReference>
<dbReference type="Gene3D" id="3.40.50.300">
    <property type="entry name" value="P-loop containing nucleotide triphosphate hydrolases"/>
    <property type="match status" value="2"/>
</dbReference>
<evidence type="ECO:0000256" key="3">
    <source>
        <dbReference type="ARBA" id="ARBA00022801"/>
    </source>
</evidence>
<dbReference type="InterPro" id="IPR014001">
    <property type="entry name" value="Helicase_ATP-bd"/>
</dbReference>
<dbReference type="GO" id="GO:0005829">
    <property type="term" value="C:cytosol"/>
    <property type="evidence" value="ECO:0007669"/>
    <property type="project" value="TreeGrafter"/>
</dbReference>
<dbReference type="SMART" id="SM00490">
    <property type="entry name" value="HELICc"/>
    <property type="match status" value="1"/>
</dbReference>
<evidence type="ECO:0000256" key="7">
    <source>
        <dbReference type="SAM" id="MobiDB-lite"/>
    </source>
</evidence>
<dbReference type="CDD" id="cd00268">
    <property type="entry name" value="DEADc"/>
    <property type="match status" value="1"/>
</dbReference>
<keyword evidence="11" id="KW-1185">Reference proteome</keyword>
<dbReference type="SMART" id="SM00487">
    <property type="entry name" value="DEXDc"/>
    <property type="match status" value="1"/>
</dbReference>
<feature type="domain" description="Helicase ATP-binding" evidence="8">
    <location>
        <begin position="205"/>
        <end position="390"/>
    </location>
</feature>
<evidence type="ECO:0000259" key="10">
    <source>
        <dbReference type="PROSITE" id="PS51195"/>
    </source>
</evidence>
<dbReference type="AlphaFoldDB" id="A0A1I7ZTK7"/>
<dbReference type="PROSITE" id="PS51192">
    <property type="entry name" value="HELICASE_ATP_BIND_1"/>
    <property type="match status" value="1"/>
</dbReference>
<keyword evidence="4" id="KW-0347">Helicase</keyword>
<keyword evidence="5" id="KW-0067">ATP-binding</keyword>
<dbReference type="InterPro" id="IPR027417">
    <property type="entry name" value="P-loop_NTPase"/>
</dbReference>
<dbReference type="WBParaSite" id="L893_g29688.t1">
    <property type="protein sequence ID" value="L893_g29688.t1"/>
    <property type="gene ID" value="L893_g29688"/>
</dbReference>
<evidence type="ECO:0000259" key="9">
    <source>
        <dbReference type="PROSITE" id="PS51194"/>
    </source>
</evidence>
<evidence type="ECO:0000313" key="12">
    <source>
        <dbReference type="WBParaSite" id="L893_g29688.t1"/>
    </source>
</evidence>
<dbReference type="EC" id="3.6.4.13" evidence="1"/>
<dbReference type="GO" id="GO:0005524">
    <property type="term" value="F:ATP binding"/>
    <property type="evidence" value="ECO:0007669"/>
    <property type="project" value="UniProtKB-KW"/>
</dbReference>
<dbReference type="PROSITE" id="PS51194">
    <property type="entry name" value="HELICASE_CTER"/>
    <property type="match status" value="1"/>
</dbReference>
<evidence type="ECO:0000256" key="2">
    <source>
        <dbReference type="ARBA" id="ARBA00022741"/>
    </source>
</evidence>
<feature type="short sequence motif" description="Q motif" evidence="6">
    <location>
        <begin position="172"/>
        <end position="200"/>
    </location>
</feature>
<dbReference type="InterPro" id="IPR050079">
    <property type="entry name" value="DEAD_box_RNA_helicase"/>
</dbReference>
<dbReference type="SUPFAM" id="SSF52540">
    <property type="entry name" value="P-loop containing nucleoside triphosphate hydrolases"/>
    <property type="match status" value="1"/>
</dbReference>
<dbReference type="GO" id="GO:0016787">
    <property type="term" value="F:hydrolase activity"/>
    <property type="evidence" value="ECO:0007669"/>
    <property type="project" value="UniProtKB-KW"/>
</dbReference>
<dbReference type="InterPro" id="IPR044742">
    <property type="entry name" value="DEAD/DEAH_RhlB"/>
</dbReference>
<dbReference type="Pfam" id="PF00270">
    <property type="entry name" value="DEAD"/>
    <property type="match status" value="1"/>
</dbReference>
<keyword evidence="2" id="KW-0547">Nucleotide-binding</keyword>